<accession>A0ABW5DUZ3</accession>
<proteinExistence type="predicted"/>
<dbReference type="EMBL" id="JBHUIP010000014">
    <property type="protein sequence ID" value="MFD2264665.1"/>
    <property type="molecule type" value="Genomic_DNA"/>
</dbReference>
<dbReference type="Proteomes" id="UP001597295">
    <property type="component" value="Unassembled WGS sequence"/>
</dbReference>
<gene>
    <name evidence="2" type="ORF">ACFSM5_17300</name>
</gene>
<feature type="domain" description="Polysaccharide biosynthesis enzyme WcbI" evidence="1">
    <location>
        <begin position="15"/>
        <end position="219"/>
    </location>
</feature>
<name>A0ABW5DUZ3_9PROT</name>
<protein>
    <submittedName>
        <fullName evidence="2">WcbI family polysaccharide biosynthesis putative acetyltransferase</fullName>
    </submittedName>
</protein>
<dbReference type="InterPro" id="IPR041307">
    <property type="entry name" value="WcbI"/>
</dbReference>
<sequence length="301" mass="33951">MIFSFGNLSPDSDVVLIYGNCQAPYVGELLAAADAPQSGRHYLCVLNHAVPGAEIELPDKALLARCVLYIEQIDERAEVPIRSFLRDNIPAGVETATYPPVVMMCFWPFETVDKRIGSSRYYPWGRYNGDMIGMQVARQGLTGDAAYGAYMDLAEKRMPNLANRLQWDIDAISARDQAADVQIGDYLATSYRYKHIFWTAGHLEIEPMAVLTCRLYEHLSPRLGGDRAEGLRLLDAFAFELQDRVGGMGNTQLPINPLVAQGLGLHYGGEDMVYRWYDQEWTFKDYITRYIANDEAWGLQE</sequence>
<evidence type="ECO:0000313" key="2">
    <source>
        <dbReference type="EMBL" id="MFD2264665.1"/>
    </source>
</evidence>
<comment type="caution">
    <text evidence="2">The sequence shown here is derived from an EMBL/GenBank/DDBJ whole genome shotgun (WGS) entry which is preliminary data.</text>
</comment>
<dbReference type="Pfam" id="PF18588">
    <property type="entry name" value="WcbI"/>
    <property type="match status" value="1"/>
</dbReference>
<organism evidence="2 3">
    <name type="scientific">Lacibacterium aquatile</name>
    <dbReference type="NCBI Taxonomy" id="1168082"/>
    <lineage>
        <taxon>Bacteria</taxon>
        <taxon>Pseudomonadati</taxon>
        <taxon>Pseudomonadota</taxon>
        <taxon>Alphaproteobacteria</taxon>
        <taxon>Rhodospirillales</taxon>
        <taxon>Rhodospirillaceae</taxon>
    </lineage>
</organism>
<dbReference type="Gene3D" id="3.40.50.12080">
    <property type="match status" value="2"/>
</dbReference>
<dbReference type="RefSeq" id="WP_379877776.1">
    <property type="nucleotide sequence ID" value="NZ_JBHUIP010000014.1"/>
</dbReference>
<evidence type="ECO:0000313" key="3">
    <source>
        <dbReference type="Proteomes" id="UP001597295"/>
    </source>
</evidence>
<reference evidence="3" key="1">
    <citation type="journal article" date="2019" name="Int. J. Syst. Evol. Microbiol.">
        <title>The Global Catalogue of Microorganisms (GCM) 10K type strain sequencing project: providing services to taxonomists for standard genome sequencing and annotation.</title>
        <authorList>
            <consortium name="The Broad Institute Genomics Platform"/>
            <consortium name="The Broad Institute Genome Sequencing Center for Infectious Disease"/>
            <person name="Wu L."/>
            <person name="Ma J."/>
        </authorList>
    </citation>
    <scope>NUCLEOTIDE SEQUENCE [LARGE SCALE GENOMIC DNA]</scope>
    <source>
        <strain evidence="3">CGMCC 1.19062</strain>
    </source>
</reference>
<evidence type="ECO:0000259" key="1">
    <source>
        <dbReference type="Pfam" id="PF18588"/>
    </source>
</evidence>
<keyword evidence="3" id="KW-1185">Reference proteome</keyword>